<gene>
    <name evidence="1" type="ORF">LBLM1_06760</name>
</gene>
<dbReference type="AlphaFoldDB" id="A0A0D4CKT8"/>
<evidence type="ECO:0000313" key="2">
    <source>
        <dbReference type="Proteomes" id="UP000003645"/>
    </source>
</evidence>
<accession>A0A0D4CKT8</accession>
<dbReference type="Proteomes" id="UP000003645">
    <property type="component" value="Chromosome"/>
</dbReference>
<dbReference type="RefSeq" id="WP_045025424.1">
    <property type="nucleotide sequence ID" value="NZ_CP011013.1"/>
</dbReference>
<dbReference type="HOGENOM" id="CLU_2058404_0_0_9"/>
<sequence>MEKKKNNKVIVINNWLYTKDEDGKIKVKLLNLANYLMNKYHFTFNLFDPHGFWWEPNKKQWHTHADRHLKKIIPEVLESEIGIMSGSVVSAIVSNITTSKGVDESLTDKFALESRNRHP</sequence>
<name>A0A0D4CKT8_LIMMU</name>
<dbReference type="KEGG" id="lmu:LBLM1_06760"/>
<evidence type="ECO:0000313" key="1">
    <source>
        <dbReference type="EMBL" id="AJT50733.1"/>
    </source>
</evidence>
<reference evidence="1 2" key="1">
    <citation type="journal article" date="2012" name="J. Bacteriol.">
        <title>Genome sequence of Lactobacillus mucosae LM1, isolated from piglet feces.</title>
        <authorList>
            <person name="Lee J.H."/>
            <person name="Valeriano V.D."/>
            <person name="Shin Y.R."/>
            <person name="Chae J.P."/>
            <person name="Kim G.B."/>
            <person name="Ham J.S."/>
            <person name="Chun J."/>
            <person name="Kang D.K."/>
        </authorList>
    </citation>
    <scope>NUCLEOTIDE SEQUENCE [LARGE SCALE GENOMIC DNA]</scope>
    <source>
        <strain evidence="1 2">LM1</strain>
    </source>
</reference>
<proteinExistence type="predicted"/>
<dbReference type="EMBL" id="CP011013">
    <property type="protein sequence ID" value="AJT50733.1"/>
    <property type="molecule type" value="Genomic_DNA"/>
</dbReference>
<organism evidence="1 2">
    <name type="scientific">Limosilactobacillus mucosae LM1</name>
    <dbReference type="NCBI Taxonomy" id="1130798"/>
    <lineage>
        <taxon>Bacteria</taxon>
        <taxon>Bacillati</taxon>
        <taxon>Bacillota</taxon>
        <taxon>Bacilli</taxon>
        <taxon>Lactobacillales</taxon>
        <taxon>Lactobacillaceae</taxon>
        <taxon>Limosilactobacillus</taxon>
    </lineage>
</organism>
<dbReference type="STRING" id="1130798.LBLM1_06760"/>
<protein>
    <submittedName>
        <fullName evidence="1">Uncharacterized protein</fullName>
    </submittedName>
</protein>
<keyword evidence="2" id="KW-1185">Reference proteome</keyword>